<evidence type="ECO:0000256" key="2">
    <source>
        <dbReference type="ARBA" id="ARBA00009389"/>
    </source>
</evidence>
<evidence type="ECO:0008006" key="6">
    <source>
        <dbReference type="Google" id="ProtNLM"/>
    </source>
</evidence>
<evidence type="ECO:0000256" key="3">
    <source>
        <dbReference type="ARBA" id="ARBA00023242"/>
    </source>
</evidence>
<sequence>MSTYRPIDSKREEFRKYLERAGVMEALTKVLVGLYEEAEKPTNALEYVRKNLSANNEETDKLEEVKTLLDQKEVHIKELEEENTKLKEKLRKYEPEDESTAVINSASQEVDENALPEPEKEAEKVPDTEPDTTEEPETSTT</sequence>
<dbReference type="AlphaFoldDB" id="A0A7R9F0C2"/>
<dbReference type="GO" id="GO:0005634">
    <property type="term" value="C:nucleus"/>
    <property type="evidence" value="ECO:0007669"/>
    <property type="project" value="UniProtKB-SubCell"/>
</dbReference>
<comment type="similarity">
    <text evidence="2">Belongs to the AMY1 family.</text>
</comment>
<dbReference type="PANTHER" id="PTHR13168:SF0">
    <property type="entry name" value="C-MYC-BINDING PROTEIN"/>
    <property type="match status" value="1"/>
</dbReference>
<proteinExistence type="inferred from homology"/>
<gene>
    <name evidence="5" type="ORF">TBIB3V08_LOCUS7064</name>
</gene>
<accession>A0A7R9F0C2</accession>
<protein>
    <recommendedName>
        <fullName evidence="6">c-Myc-binding protein</fullName>
    </recommendedName>
</protein>
<reference evidence="5" key="1">
    <citation type="submission" date="2020-11" db="EMBL/GenBank/DDBJ databases">
        <authorList>
            <person name="Tran Van P."/>
        </authorList>
    </citation>
    <scope>NUCLEOTIDE SEQUENCE</scope>
</reference>
<dbReference type="GO" id="GO:0003713">
    <property type="term" value="F:transcription coactivator activity"/>
    <property type="evidence" value="ECO:0007669"/>
    <property type="project" value="InterPro"/>
</dbReference>
<keyword evidence="3" id="KW-0539">Nucleus</keyword>
<dbReference type="PANTHER" id="PTHR13168">
    <property type="entry name" value="ASSOCIATE OF C-MYC AMY-1"/>
    <property type="match status" value="1"/>
</dbReference>
<feature type="compositionally biased region" description="Acidic residues" evidence="4">
    <location>
        <begin position="128"/>
        <end position="141"/>
    </location>
</feature>
<dbReference type="EMBL" id="OD566806">
    <property type="protein sequence ID" value="CAD7444694.1"/>
    <property type="molecule type" value="Genomic_DNA"/>
</dbReference>
<evidence type="ECO:0000256" key="1">
    <source>
        <dbReference type="ARBA" id="ARBA00004123"/>
    </source>
</evidence>
<evidence type="ECO:0000256" key="4">
    <source>
        <dbReference type="SAM" id="MobiDB-lite"/>
    </source>
</evidence>
<evidence type="ECO:0000313" key="5">
    <source>
        <dbReference type="EMBL" id="CAD7444694.1"/>
    </source>
</evidence>
<organism evidence="5">
    <name type="scientific">Timema bartmani</name>
    <dbReference type="NCBI Taxonomy" id="61472"/>
    <lineage>
        <taxon>Eukaryota</taxon>
        <taxon>Metazoa</taxon>
        <taxon>Ecdysozoa</taxon>
        <taxon>Arthropoda</taxon>
        <taxon>Hexapoda</taxon>
        <taxon>Insecta</taxon>
        <taxon>Pterygota</taxon>
        <taxon>Neoptera</taxon>
        <taxon>Polyneoptera</taxon>
        <taxon>Phasmatodea</taxon>
        <taxon>Timematodea</taxon>
        <taxon>Timematoidea</taxon>
        <taxon>Timematidae</taxon>
        <taxon>Timema</taxon>
    </lineage>
</organism>
<name>A0A7R9F0C2_9NEOP</name>
<feature type="compositionally biased region" description="Basic and acidic residues" evidence="4">
    <location>
        <begin position="117"/>
        <end position="127"/>
    </location>
</feature>
<dbReference type="InterPro" id="IPR026060">
    <property type="entry name" value="AMY1"/>
</dbReference>
<dbReference type="PRINTS" id="PR02028">
    <property type="entry name" value="CMYCBINDINGP"/>
</dbReference>
<comment type="subcellular location">
    <subcellularLocation>
        <location evidence="1">Nucleus</location>
    </subcellularLocation>
</comment>
<feature type="region of interest" description="Disordered" evidence="4">
    <location>
        <begin position="86"/>
        <end position="141"/>
    </location>
</feature>